<dbReference type="SMART" id="SM00320">
    <property type="entry name" value="WD40"/>
    <property type="match status" value="6"/>
</dbReference>
<evidence type="ECO:0000313" key="5">
    <source>
        <dbReference type="Ensembl" id="ENSAPOP00000006501.1"/>
    </source>
</evidence>
<feature type="repeat" description="WD" evidence="3">
    <location>
        <begin position="412"/>
        <end position="451"/>
    </location>
</feature>
<feature type="repeat" description="WD" evidence="3">
    <location>
        <begin position="370"/>
        <end position="411"/>
    </location>
</feature>
<evidence type="ECO:0000256" key="1">
    <source>
        <dbReference type="ARBA" id="ARBA00022574"/>
    </source>
</evidence>
<protein>
    <submittedName>
        <fullName evidence="5">CMT1A duplicated region transcript 1</fullName>
    </submittedName>
</protein>
<dbReference type="FunCoup" id="A0A3Q1EP33">
    <property type="interactions" value="508"/>
</dbReference>
<dbReference type="AlphaFoldDB" id="A0A3Q1EP33"/>
<dbReference type="Proteomes" id="UP000257200">
    <property type="component" value="Unplaced"/>
</dbReference>
<keyword evidence="1 3" id="KW-0853">WD repeat</keyword>
<dbReference type="Gene3D" id="2.130.10.10">
    <property type="entry name" value="YVTN repeat-like/Quinoprotein amine dehydrogenase"/>
    <property type="match status" value="1"/>
</dbReference>
<reference evidence="5" key="2">
    <citation type="submission" date="2025-09" db="UniProtKB">
        <authorList>
            <consortium name="Ensembl"/>
        </authorList>
    </citation>
    <scope>IDENTIFICATION</scope>
</reference>
<dbReference type="Gene3D" id="1.20.1280.50">
    <property type="match status" value="1"/>
</dbReference>
<dbReference type="SUPFAM" id="SSF81383">
    <property type="entry name" value="F-box domain"/>
    <property type="match status" value="1"/>
</dbReference>
<name>A0A3Q1EP33_9TELE</name>
<keyword evidence="6" id="KW-1185">Reference proteome</keyword>
<dbReference type="GeneTree" id="ENSGT00940000158003"/>
<dbReference type="SUPFAM" id="SSF50978">
    <property type="entry name" value="WD40 repeat-like"/>
    <property type="match status" value="1"/>
</dbReference>
<proteinExistence type="predicted"/>
<feature type="region of interest" description="Disordered" evidence="4">
    <location>
        <begin position="750"/>
        <end position="814"/>
    </location>
</feature>
<evidence type="ECO:0000256" key="3">
    <source>
        <dbReference type="PROSITE-ProRule" id="PRU00221"/>
    </source>
</evidence>
<evidence type="ECO:0000256" key="4">
    <source>
        <dbReference type="SAM" id="MobiDB-lite"/>
    </source>
</evidence>
<dbReference type="InterPro" id="IPR015943">
    <property type="entry name" value="WD40/YVTN_repeat-like_dom_sf"/>
</dbReference>
<sequence>MESVKVSKSFSSGQLGSKTVTECFNLCGICPSCVFALKPSSSSKSLWRVSDEFKRSFLVKLLLRCRNVQVLESVQSALCVTSWTLFTYGRCRGSTPPQDHFCSHRELDGKPADINEIWSWFDSSPDWIKSSYLCHIFSRCDAELLRMISNLSSVLLVRHKRGFLQFNGSRNISSHDMDSEDPALMVVPGSSKSVSGVSLYRDFIGCLPVHLSKRILGLLEEDTLRCCRMVCRYWQHLAQQTMEEVKFRKNIQNQILSTMKRRRNVVSCTYANIVDVLAPVKDDDPEDFHSTTEQKERPFKAAYAKIKTKTLQMEERNVYCGAYFTKVLLSKKDPHRVLDYRGGSLMATGSKDSLVNLLYVASETTKVATMRGHVGSIRAVLLCEDRDLVITGSRDASIRCWNLKTDKCEMTFYGHTDAISCLDLHAGRLASGSRDYLVKVWCLDTGKQFKDFNFKHVSPVQCVKISKTTVCSSCVRGQVKLWSMENTSLHRVITAHRSPVKCLFFDEWHLLSGDSSGKVMAWSTNCDEKDLCLMTFNHPKEVSSLTLVYLRVVTGCVDGKIRIFNFLTGDCLREITAEAETGRILSLHFNDNSILVNSATSVKLYQFAKVFWDYADSPPGDRGVVATRNGLVSEKSPALIRRIPFTSKDTAQVSSLNHKIHSCRSRKPGRTELLYQTCLPTKCQTQTRVSCEAVKPSVRLSEKAARERMKKRGPHHPLTRDYILLRVNAVQKAQCMDDVGINMERNARLRDSWGPQTPQDPLKPQHTGQGRHREVKTCIPTTKQTVSQHMTARNVSTAPATMRKHQPPIQPHRPIKTVDGLIKSASVALQTLDCMRSLSNPKPCSSLPWINPFNKQGRSRLLTATHYKDSVQTRREVLQRSEQKLSRETR</sequence>
<accession>A0A3Q1EP33</accession>
<dbReference type="PROSITE" id="PS50294">
    <property type="entry name" value="WD_REPEATS_REGION"/>
    <property type="match status" value="1"/>
</dbReference>
<dbReference type="InParanoid" id="A0A3Q1EP33"/>
<dbReference type="InterPro" id="IPR036322">
    <property type="entry name" value="WD40_repeat_dom_sf"/>
</dbReference>
<feature type="compositionally biased region" description="Polar residues" evidence="4">
    <location>
        <begin position="779"/>
        <end position="799"/>
    </location>
</feature>
<dbReference type="Pfam" id="PF00400">
    <property type="entry name" value="WD40"/>
    <property type="match status" value="2"/>
</dbReference>
<keyword evidence="2" id="KW-0677">Repeat</keyword>
<dbReference type="Ensembl" id="ENSAPOT00000006559.1">
    <property type="protein sequence ID" value="ENSAPOP00000006501.1"/>
    <property type="gene ID" value="ENSAPOG00000008333.1"/>
</dbReference>
<evidence type="ECO:0000256" key="2">
    <source>
        <dbReference type="ARBA" id="ARBA00022737"/>
    </source>
</evidence>
<dbReference type="STRING" id="80966.ENSAPOP00000006501"/>
<dbReference type="InterPro" id="IPR036047">
    <property type="entry name" value="F-box-like_dom_sf"/>
</dbReference>
<dbReference type="CDD" id="cd00200">
    <property type="entry name" value="WD40"/>
    <property type="match status" value="1"/>
</dbReference>
<dbReference type="InterPro" id="IPR051075">
    <property type="entry name" value="SCF_subunit_WD-repeat"/>
</dbReference>
<evidence type="ECO:0000313" key="6">
    <source>
        <dbReference type="Proteomes" id="UP000257200"/>
    </source>
</evidence>
<dbReference type="PANTHER" id="PTHR19872">
    <property type="entry name" value="UBIQUITIN LIGASE SPECIFICITY FACTOR/HREP PROTEIN"/>
    <property type="match status" value="1"/>
</dbReference>
<dbReference type="PROSITE" id="PS50082">
    <property type="entry name" value="WD_REPEATS_2"/>
    <property type="match status" value="2"/>
</dbReference>
<dbReference type="InterPro" id="IPR001680">
    <property type="entry name" value="WD40_rpt"/>
</dbReference>
<organism evidence="5 6">
    <name type="scientific">Acanthochromis polyacanthus</name>
    <name type="common">spiny chromis</name>
    <dbReference type="NCBI Taxonomy" id="80966"/>
    <lineage>
        <taxon>Eukaryota</taxon>
        <taxon>Metazoa</taxon>
        <taxon>Chordata</taxon>
        <taxon>Craniata</taxon>
        <taxon>Vertebrata</taxon>
        <taxon>Euteleostomi</taxon>
        <taxon>Actinopterygii</taxon>
        <taxon>Neopterygii</taxon>
        <taxon>Teleostei</taxon>
        <taxon>Neoteleostei</taxon>
        <taxon>Acanthomorphata</taxon>
        <taxon>Ovalentaria</taxon>
        <taxon>Pomacentridae</taxon>
        <taxon>Acanthochromis</taxon>
    </lineage>
</organism>
<dbReference type="PANTHER" id="PTHR19872:SF7">
    <property type="entry name" value="F-BOX AND WD REPEAT DOMAIN CONTAINING PROTEIN 10B-RELATED"/>
    <property type="match status" value="1"/>
</dbReference>
<reference evidence="5" key="1">
    <citation type="submission" date="2025-08" db="UniProtKB">
        <authorList>
            <consortium name="Ensembl"/>
        </authorList>
    </citation>
    <scope>IDENTIFICATION</scope>
</reference>